<keyword evidence="4 6" id="KW-0539">Nucleus</keyword>
<keyword evidence="6" id="KW-0010">Activator</keyword>
<dbReference type="GO" id="GO:0006357">
    <property type="term" value="P:regulation of transcription by RNA polymerase II"/>
    <property type="evidence" value="ECO:0007669"/>
    <property type="project" value="InterPro"/>
</dbReference>
<evidence type="ECO:0000313" key="8">
    <source>
        <dbReference type="EMBL" id="KAF7233258.1"/>
    </source>
</evidence>
<dbReference type="Gene3D" id="1.10.555.10">
    <property type="entry name" value="Rho GTPase activation protein"/>
    <property type="match status" value="1"/>
</dbReference>
<dbReference type="GO" id="GO:0003712">
    <property type="term" value="F:transcription coregulator activity"/>
    <property type="evidence" value="ECO:0007669"/>
    <property type="project" value="InterPro"/>
</dbReference>
<dbReference type="PANTHER" id="PTHR45808:SF2">
    <property type="entry name" value="RHO GTPASE-ACTIVATING PROTEIN 68F"/>
    <property type="match status" value="1"/>
</dbReference>
<dbReference type="InterPro" id="IPR008936">
    <property type="entry name" value="Rho_GTPase_activation_prot"/>
</dbReference>
<dbReference type="Gene3D" id="1.10.287.3490">
    <property type="match status" value="1"/>
</dbReference>
<dbReference type="InterPro" id="IPR000198">
    <property type="entry name" value="RhoGAP_dom"/>
</dbReference>
<sequence>MNDQPAVTLETRLNRLDDVERKIMLIMQHAGSALEELSKDRPIVKQVENHTHNFRVVLKEVESEMNSHISYLNKISAGLPFEGNTYSEAIELYQAVDRLMAVLDKFLCYEERMESDPVVSSTVVEAEPSQGATPESDFKKELDFINTKRHTLCEPCDEPRKPAWRFISLDSQNGPSDNVQVAGASTNFTEFNFGNFHSDSFLADLETPEMEFDEFGLELAGDKESSPDINLFNSERMTPDGLIDEDFERELGSAVRELSVQDVIDSDFPDISRLGILQVAGDDKLGRKAILFSACRLPAADLIDHQRLLLYITKTLEQYVSSDYCLIYFHFGLTNKNKPRLGWLVQAYRTLDRNSKMTRKVFYVECLKNLEEYLFLNQLPIPHRVIEYDKCLTAKLATPSVQSKTNRSNIPTTLSIGPPRADLASVISGVYDDQFDESSVDPQQQFNVSLQFIKMNNGGRSIPIVLEDAVDYLREWGLDTDGIFRRSVSLKKLRDVRDAYNRGDLVDLREYDDPHLAAALLKSFLRELSEPLLTFELYDDVLGMSNYQGRAKVSAIKELVLTKLPDDNYEVLNYLMRFLTEVTLHATQNKMNASNLAVVFGPSLIWSRYQASLSAITVINAFVQILITHYESIFIK</sequence>
<feature type="domain" description="Rho-GAP" evidence="7">
    <location>
        <begin position="448"/>
        <end position="634"/>
    </location>
</feature>
<evidence type="ECO:0000256" key="5">
    <source>
        <dbReference type="ARBA" id="ARBA00032011"/>
    </source>
</evidence>
<dbReference type="Proteomes" id="UP000822476">
    <property type="component" value="Unassembled WGS sequence"/>
</dbReference>
<dbReference type="SUPFAM" id="SSF48350">
    <property type="entry name" value="GTPase activation domain, GAP"/>
    <property type="match status" value="1"/>
</dbReference>
<dbReference type="SUPFAM" id="SSF52087">
    <property type="entry name" value="CRAL/TRIO domain"/>
    <property type="match status" value="1"/>
</dbReference>
<dbReference type="InterPro" id="IPR036865">
    <property type="entry name" value="CRAL-TRIO_dom_sf"/>
</dbReference>
<gene>
    <name evidence="6" type="primary">MED11</name>
    <name evidence="8" type="ORF">EG68_07715</name>
</gene>
<comment type="subunit">
    <text evidence="6">Component of the Mediator complex.</text>
</comment>
<evidence type="ECO:0000259" key="7">
    <source>
        <dbReference type="PROSITE" id="PS50238"/>
    </source>
</evidence>
<evidence type="ECO:0000256" key="1">
    <source>
        <dbReference type="ARBA" id="ARBA00004123"/>
    </source>
</evidence>
<comment type="caution">
    <text evidence="8">The sequence shown here is derived from an EMBL/GenBank/DDBJ whole genome shotgun (WGS) entry which is preliminary data.</text>
</comment>
<accession>A0A8S9YDS4</accession>
<organism evidence="8 9">
    <name type="scientific">Paragonimus skrjabini miyazakii</name>
    <dbReference type="NCBI Taxonomy" id="59628"/>
    <lineage>
        <taxon>Eukaryota</taxon>
        <taxon>Metazoa</taxon>
        <taxon>Spiralia</taxon>
        <taxon>Lophotrochozoa</taxon>
        <taxon>Platyhelminthes</taxon>
        <taxon>Trematoda</taxon>
        <taxon>Digenea</taxon>
        <taxon>Plagiorchiida</taxon>
        <taxon>Troglotremata</taxon>
        <taxon>Troglotrematidae</taxon>
        <taxon>Paragonimus</taxon>
    </lineage>
</organism>
<dbReference type="PROSITE" id="PS50238">
    <property type="entry name" value="RHOGAP"/>
    <property type="match status" value="1"/>
</dbReference>
<dbReference type="Pfam" id="PF00620">
    <property type="entry name" value="RhoGAP"/>
    <property type="match status" value="1"/>
</dbReference>
<keyword evidence="9" id="KW-1185">Reference proteome</keyword>
<dbReference type="InterPro" id="IPR019404">
    <property type="entry name" value="Mediator_Med11"/>
</dbReference>
<proteinExistence type="inferred from homology"/>
<evidence type="ECO:0000313" key="9">
    <source>
        <dbReference type="Proteomes" id="UP000822476"/>
    </source>
</evidence>
<keyword evidence="6" id="KW-0804">Transcription</keyword>
<evidence type="ECO:0000256" key="2">
    <source>
        <dbReference type="ARBA" id="ARBA00008186"/>
    </source>
</evidence>
<evidence type="ECO:0000256" key="6">
    <source>
        <dbReference type="RuleBase" id="RU364147"/>
    </source>
</evidence>
<dbReference type="InterPro" id="IPR001251">
    <property type="entry name" value="CRAL-TRIO_dom"/>
</dbReference>
<evidence type="ECO:0000256" key="4">
    <source>
        <dbReference type="ARBA" id="ARBA00023242"/>
    </source>
</evidence>
<dbReference type="OrthoDB" id="19923at2759"/>
<dbReference type="EMBL" id="JTDE01021199">
    <property type="protein sequence ID" value="KAF7233258.1"/>
    <property type="molecule type" value="Genomic_DNA"/>
</dbReference>
<dbReference type="AlphaFoldDB" id="A0A8S9YDS4"/>
<comment type="similarity">
    <text evidence="2 6">Belongs to the Mediator complex subunit 11 family.</text>
</comment>
<dbReference type="GO" id="GO:2001136">
    <property type="term" value="P:negative regulation of endocytic recycling"/>
    <property type="evidence" value="ECO:0007669"/>
    <property type="project" value="TreeGrafter"/>
</dbReference>
<dbReference type="GO" id="GO:0007264">
    <property type="term" value="P:small GTPase-mediated signal transduction"/>
    <property type="evidence" value="ECO:0007669"/>
    <property type="project" value="TreeGrafter"/>
</dbReference>
<dbReference type="Pfam" id="PF10280">
    <property type="entry name" value="Med11"/>
    <property type="match status" value="1"/>
</dbReference>
<dbReference type="GO" id="GO:0005096">
    <property type="term" value="F:GTPase activator activity"/>
    <property type="evidence" value="ECO:0007669"/>
    <property type="project" value="TreeGrafter"/>
</dbReference>
<evidence type="ECO:0000256" key="3">
    <source>
        <dbReference type="ARBA" id="ARBA00019621"/>
    </source>
</evidence>
<keyword evidence="6" id="KW-0805">Transcription regulation</keyword>
<reference evidence="8" key="1">
    <citation type="submission" date="2019-07" db="EMBL/GenBank/DDBJ databases">
        <title>Annotation for the trematode Paragonimus miyazaki's.</title>
        <authorList>
            <person name="Choi Y.-J."/>
        </authorList>
    </citation>
    <scope>NUCLEOTIDE SEQUENCE</scope>
    <source>
        <strain evidence="8">Japan</strain>
    </source>
</reference>
<protein>
    <recommendedName>
        <fullName evidence="3 6">Mediator of RNA polymerase II transcription subunit 11</fullName>
    </recommendedName>
    <alternativeName>
        <fullName evidence="5 6">Mediator complex subunit 11</fullName>
    </alternativeName>
</protein>
<dbReference type="GO" id="GO:0016592">
    <property type="term" value="C:mediator complex"/>
    <property type="evidence" value="ECO:0007669"/>
    <property type="project" value="InterPro"/>
</dbReference>
<dbReference type="Gene3D" id="3.40.525.10">
    <property type="entry name" value="CRAL-TRIO lipid binding domain"/>
    <property type="match status" value="1"/>
</dbReference>
<dbReference type="SMART" id="SM00324">
    <property type="entry name" value="RhoGAP"/>
    <property type="match status" value="1"/>
</dbReference>
<comment type="subcellular location">
    <subcellularLocation>
        <location evidence="1 6">Nucleus</location>
    </subcellularLocation>
</comment>
<dbReference type="GO" id="GO:0005737">
    <property type="term" value="C:cytoplasm"/>
    <property type="evidence" value="ECO:0007669"/>
    <property type="project" value="TreeGrafter"/>
</dbReference>
<dbReference type="PANTHER" id="PTHR45808">
    <property type="entry name" value="RHO GTPASE-ACTIVATING PROTEIN 68F"/>
    <property type="match status" value="1"/>
</dbReference>
<comment type="function">
    <text evidence="6">Component of the Mediator complex, a coactivator involved in the regulated transcription of nearly all RNA polymerase II-dependent genes. Mediator functions as a bridge to convey information from gene-specific regulatory proteins to the basal RNA polymerase II transcription machinery. Mediator is recruited to promoters by direct interactions with regulatory proteins and serves as a scaffold for the assembly of a functional pre-initiation complex with RNA polymerase II and the general transcription factors.</text>
</comment>
<dbReference type="Pfam" id="PF13716">
    <property type="entry name" value="CRAL_TRIO_2"/>
    <property type="match status" value="1"/>
</dbReference>
<name>A0A8S9YDS4_9TREM</name>